<dbReference type="SMART" id="SM00829">
    <property type="entry name" value="PKS_ER"/>
    <property type="match status" value="1"/>
</dbReference>
<dbReference type="PANTHER" id="PTHR43401:SF2">
    <property type="entry name" value="L-THREONINE 3-DEHYDROGENASE"/>
    <property type="match status" value="1"/>
</dbReference>
<dbReference type="InterPro" id="IPR050129">
    <property type="entry name" value="Zn_alcohol_dh"/>
</dbReference>
<dbReference type="InterPro" id="IPR020843">
    <property type="entry name" value="ER"/>
</dbReference>
<dbReference type="Gene3D" id="3.90.180.10">
    <property type="entry name" value="Medium-chain alcohol dehydrogenases, catalytic domain"/>
    <property type="match status" value="1"/>
</dbReference>
<evidence type="ECO:0000313" key="8">
    <source>
        <dbReference type="Proteomes" id="UP001596004"/>
    </source>
</evidence>
<dbReference type="InterPro" id="IPR036291">
    <property type="entry name" value="NAD(P)-bd_dom_sf"/>
</dbReference>
<keyword evidence="8" id="KW-1185">Reference proteome</keyword>
<keyword evidence="4" id="KW-0560">Oxidoreductase</keyword>
<dbReference type="EMBL" id="JBHSFP010000050">
    <property type="protein sequence ID" value="MFC4536592.1"/>
    <property type="molecule type" value="Genomic_DNA"/>
</dbReference>
<evidence type="ECO:0000256" key="1">
    <source>
        <dbReference type="ARBA" id="ARBA00001947"/>
    </source>
</evidence>
<dbReference type="Pfam" id="PF08240">
    <property type="entry name" value="ADH_N"/>
    <property type="match status" value="1"/>
</dbReference>
<dbReference type="InterPro" id="IPR013154">
    <property type="entry name" value="ADH-like_N"/>
</dbReference>
<proteinExistence type="inferred from homology"/>
<evidence type="ECO:0000256" key="3">
    <source>
        <dbReference type="ARBA" id="ARBA00022833"/>
    </source>
</evidence>
<dbReference type="PROSITE" id="PS00059">
    <property type="entry name" value="ADH_ZINC"/>
    <property type="match status" value="1"/>
</dbReference>
<sequence length="337" mass="35232">MRAFVITGRGEAAVRDVAPPEPRPGEVVVEVERAGVCGTDVEFYTGHMSYLHTGQAAYPVRIGHEWSGVVRALGDGVESSWLGRRVTGETMLGCGRCERCASGRRHVCADRYEVGIRNGWPGALAERLPVPVTALHPLPGGMDPALGALAEPGGNALRAVRGAALSRGERLLVMGPGTIGLLAAQIAEAQGAEVHLLGLTGPSLDFARSLGFANAWTRETLPGLRYDAVIDASNAPALPALAVKLVEPGRRVVFIGLSSEPSLVDSRAVALKDVTVVGVLSAFGGMAEAIGLYASGVVDPRPLVAATVTLREVGGVLAGRRPPEWGHAPKIHVDPRR</sequence>
<keyword evidence="2 5" id="KW-0479">Metal-binding</keyword>
<dbReference type="RefSeq" id="WP_380851332.1">
    <property type="nucleotide sequence ID" value="NZ_JBHSFP010000050.1"/>
</dbReference>
<feature type="domain" description="Enoyl reductase (ER)" evidence="6">
    <location>
        <begin position="8"/>
        <end position="317"/>
    </location>
</feature>
<dbReference type="Pfam" id="PF00107">
    <property type="entry name" value="ADH_zinc_N"/>
    <property type="match status" value="1"/>
</dbReference>
<evidence type="ECO:0000256" key="2">
    <source>
        <dbReference type="ARBA" id="ARBA00022723"/>
    </source>
</evidence>
<accession>A0ABV9CV54</accession>
<evidence type="ECO:0000313" key="7">
    <source>
        <dbReference type="EMBL" id="MFC4536592.1"/>
    </source>
</evidence>
<reference evidence="8" key="1">
    <citation type="journal article" date="2019" name="Int. J. Syst. Evol. Microbiol.">
        <title>The Global Catalogue of Microorganisms (GCM) 10K type strain sequencing project: providing services to taxonomists for standard genome sequencing and annotation.</title>
        <authorList>
            <consortium name="The Broad Institute Genomics Platform"/>
            <consortium name="The Broad Institute Genome Sequencing Center for Infectious Disease"/>
            <person name="Wu L."/>
            <person name="Ma J."/>
        </authorList>
    </citation>
    <scope>NUCLEOTIDE SEQUENCE [LARGE SCALE GENOMIC DNA]</scope>
    <source>
        <strain evidence="8">CGMCC 4.7132</strain>
    </source>
</reference>
<dbReference type="SUPFAM" id="SSF50129">
    <property type="entry name" value="GroES-like"/>
    <property type="match status" value="1"/>
</dbReference>
<comment type="caution">
    <text evidence="7">The sequence shown here is derived from an EMBL/GenBank/DDBJ whole genome shotgun (WGS) entry which is preliminary data.</text>
</comment>
<organism evidence="7 8">
    <name type="scientific">Sphaerisporangium dianthi</name>
    <dbReference type="NCBI Taxonomy" id="1436120"/>
    <lineage>
        <taxon>Bacteria</taxon>
        <taxon>Bacillati</taxon>
        <taxon>Actinomycetota</taxon>
        <taxon>Actinomycetes</taxon>
        <taxon>Streptosporangiales</taxon>
        <taxon>Streptosporangiaceae</taxon>
        <taxon>Sphaerisporangium</taxon>
    </lineage>
</organism>
<dbReference type="Proteomes" id="UP001596004">
    <property type="component" value="Unassembled WGS sequence"/>
</dbReference>
<comment type="similarity">
    <text evidence="5">Belongs to the zinc-containing alcohol dehydrogenase family.</text>
</comment>
<dbReference type="PANTHER" id="PTHR43401">
    <property type="entry name" value="L-THREONINE 3-DEHYDROGENASE"/>
    <property type="match status" value="1"/>
</dbReference>
<evidence type="ECO:0000256" key="5">
    <source>
        <dbReference type="RuleBase" id="RU361277"/>
    </source>
</evidence>
<dbReference type="InterPro" id="IPR002328">
    <property type="entry name" value="ADH_Zn_CS"/>
</dbReference>
<keyword evidence="3 5" id="KW-0862">Zinc</keyword>
<evidence type="ECO:0000256" key="4">
    <source>
        <dbReference type="ARBA" id="ARBA00023002"/>
    </source>
</evidence>
<comment type="cofactor">
    <cofactor evidence="1 5">
        <name>Zn(2+)</name>
        <dbReference type="ChEBI" id="CHEBI:29105"/>
    </cofactor>
</comment>
<dbReference type="SUPFAM" id="SSF51735">
    <property type="entry name" value="NAD(P)-binding Rossmann-fold domains"/>
    <property type="match status" value="1"/>
</dbReference>
<protein>
    <submittedName>
        <fullName evidence="7">Zinc-binding dehydrogenase</fullName>
    </submittedName>
</protein>
<dbReference type="Gene3D" id="3.40.50.720">
    <property type="entry name" value="NAD(P)-binding Rossmann-like Domain"/>
    <property type="match status" value="1"/>
</dbReference>
<dbReference type="InterPro" id="IPR011032">
    <property type="entry name" value="GroES-like_sf"/>
</dbReference>
<gene>
    <name evidence="7" type="ORF">ACFO60_37980</name>
</gene>
<evidence type="ECO:0000259" key="6">
    <source>
        <dbReference type="SMART" id="SM00829"/>
    </source>
</evidence>
<dbReference type="InterPro" id="IPR013149">
    <property type="entry name" value="ADH-like_C"/>
</dbReference>
<name>A0ABV9CV54_9ACTN</name>